<evidence type="ECO:0000256" key="2">
    <source>
        <dbReference type="ARBA" id="ARBA00023015"/>
    </source>
</evidence>
<name>A0A813M7K1_9BILA</name>
<evidence type="ECO:0000313" key="11">
    <source>
        <dbReference type="Proteomes" id="UP000663879"/>
    </source>
</evidence>
<dbReference type="OrthoDB" id="20960at2759"/>
<dbReference type="SMART" id="SM00338">
    <property type="entry name" value="BRLZ"/>
    <property type="match status" value="1"/>
</dbReference>
<keyword evidence="4" id="KW-0804">Transcription</keyword>
<comment type="caution">
    <text evidence="10">The sequence shown here is derived from an EMBL/GenBank/DDBJ whole genome shotgun (WGS) entry which is preliminary data.</text>
</comment>
<dbReference type="PANTHER" id="PTHR46542">
    <property type="entry name" value="X-BOX BINDING PROTEIN 1"/>
    <property type="match status" value="1"/>
</dbReference>
<accession>A0A813M7K1</accession>
<dbReference type="AlphaFoldDB" id="A0A813M7K1"/>
<keyword evidence="7" id="KW-0175">Coiled coil</keyword>
<evidence type="ECO:0000256" key="3">
    <source>
        <dbReference type="ARBA" id="ARBA00023125"/>
    </source>
</evidence>
<feature type="coiled-coil region" evidence="7">
    <location>
        <begin position="102"/>
        <end position="143"/>
    </location>
</feature>
<evidence type="ECO:0000259" key="9">
    <source>
        <dbReference type="PROSITE" id="PS50217"/>
    </source>
</evidence>
<evidence type="ECO:0000256" key="5">
    <source>
        <dbReference type="ARBA" id="ARBA00023242"/>
    </source>
</evidence>
<evidence type="ECO:0000256" key="6">
    <source>
        <dbReference type="ARBA" id="ARBA00040165"/>
    </source>
</evidence>
<gene>
    <name evidence="10" type="ORF">OXX778_LOCUS1513</name>
</gene>
<dbReference type="SUPFAM" id="SSF57959">
    <property type="entry name" value="Leucine zipper domain"/>
    <property type="match status" value="1"/>
</dbReference>
<dbReference type="GO" id="GO:0000977">
    <property type="term" value="F:RNA polymerase II transcription regulatory region sequence-specific DNA binding"/>
    <property type="evidence" value="ECO:0007669"/>
    <property type="project" value="TreeGrafter"/>
</dbReference>
<feature type="compositionally biased region" description="Polar residues" evidence="8">
    <location>
        <begin position="54"/>
        <end position="65"/>
    </location>
</feature>
<sequence length="380" mass="43785">MMLVCLKDGKRIQIDPATILSKTPIKMDQDVEHTSSSSSSNYSSINTDDDDTMDSLQTIQTSSLKQNEETPKKKRQRLTHLTPEEKLMRRKLKNRVAAQSARDRKKVKMEDLEKTVALLQEQNENLKKENSLLKEKAHILLDQNRKLLKYKQDNEASQQSVACKKRKLEEEKICFEVAGSAVSVSRVSLPQKLLQKQIIQNLICAFLMVIGLGLKTNTTTNKNHHKNAQNNNFEINQIVKADSKSQDSIKSIEIERNEFNKNQFTPIGTIDYQINEQNEKNGKLTFILNEKEKNTDMIDFEDIEKLDEFIDEMTLNLVQQSSDSILDEKKAIEKLNIENELESFDFDIFENLLCDLEPVNFNPSDFISSNLMNSSDFLMR</sequence>
<proteinExistence type="predicted"/>
<evidence type="ECO:0000256" key="7">
    <source>
        <dbReference type="SAM" id="Coils"/>
    </source>
</evidence>
<feature type="domain" description="BZIP" evidence="9">
    <location>
        <begin position="84"/>
        <end position="147"/>
    </location>
</feature>
<keyword evidence="5" id="KW-0539">Nucleus</keyword>
<feature type="region of interest" description="Disordered" evidence="8">
    <location>
        <begin position="25"/>
        <end position="85"/>
    </location>
</feature>
<dbReference type="PANTHER" id="PTHR46542:SF1">
    <property type="entry name" value="X-BOX BINDING PROTEIN 1"/>
    <property type="match status" value="1"/>
</dbReference>
<dbReference type="InterPro" id="IPR052470">
    <property type="entry name" value="ER_Stress-Reg_TF"/>
</dbReference>
<dbReference type="GO" id="GO:0000981">
    <property type="term" value="F:DNA-binding transcription factor activity, RNA polymerase II-specific"/>
    <property type="evidence" value="ECO:0007669"/>
    <property type="project" value="TreeGrafter"/>
</dbReference>
<evidence type="ECO:0000313" key="10">
    <source>
        <dbReference type="EMBL" id="CAF0714805.1"/>
    </source>
</evidence>
<dbReference type="Proteomes" id="UP000663879">
    <property type="component" value="Unassembled WGS sequence"/>
</dbReference>
<reference evidence="10" key="1">
    <citation type="submission" date="2021-02" db="EMBL/GenBank/DDBJ databases">
        <authorList>
            <person name="Nowell W R."/>
        </authorList>
    </citation>
    <scope>NUCLEOTIDE SEQUENCE</scope>
    <source>
        <strain evidence="10">Ploen Becks lab</strain>
    </source>
</reference>
<evidence type="ECO:0000256" key="4">
    <source>
        <dbReference type="ARBA" id="ARBA00023163"/>
    </source>
</evidence>
<dbReference type="Gene3D" id="1.20.5.170">
    <property type="match status" value="1"/>
</dbReference>
<dbReference type="Pfam" id="PF00170">
    <property type="entry name" value="bZIP_1"/>
    <property type="match status" value="1"/>
</dbReference>
<keyword evidence="1" id="KW-0832">Ubl conjugation</keyword>
<evidence type="ECO:0000256" key="1">
    <source>
        <dbReference type="ARBA" id="ARBA00022843"/>
    </source>
</evidence>
<dbReference type="CDD" id="cd14691">
    <property type="entry name" value="bZIP_XBP1"/>
    <property type="match status" value="1"/>
</dbReference>
<dbReference type="EMBL" id="CAJNOC010000098">
    <property type="protein sequence ID" value="CAF0714805.1"/>
    <property type="molecule type" value="Genomic_DNA"/>
</dbReference>
<dbReference type="InterPro" id="IPR004827">
    <property type="entry name" value="bZIP"/>
</dbReference>
<dbReference type="GO" id="GO:0005634">
    <property type="term" value="C:nucleus"/>
    <property type="evidence" value="ECO:0007669"/>
    <property type="project" value="TreeGrafter"/>
</dbReference>
<dbReference type="InterPro" id="IPR046347">
    <property type="entry name" value="bZIP_sf"/>
</dbReference>
<organism evidence="10 11">
    <name type="scientific">Brachionus calyciflorus</name>
    <dbReference type="NCBI Taxonomy" id="104777"/>
    <lineage>
        <taxon>Eukaryota</taxon>
        <taxon>Metazoa</taxon>
        <taxon>Spiralia</taxon>
        <taxon>Gnathifera</taxon>
        <taxon>Rotifera</taxon>
        <taxon>Eurotatoria</taxon>
        <taxon>Monogononta</taxon>
        <taxon>Pseudotrocha</taxon>
        <taxon>Ploima</taxon>
        <taxon>Brachionidae</taxon>
        <taxon>Brachionus</taxon>
    </lineage>
</organism>
<protein>
    <recommendedName>
        <fullName evidence="6">X-box-binding protein 1</fullName>
    </recommendedName>
</protein>
<keyword evidence="11" id="KW-1185">Reference proteome</keyword>
<dbReference type="PROSITE" id="PS50217">
    <property type="entry name" value="BZIP"/>
    <property type="match status" value="1"/>
</dbReference>
<feature type="compositionally biased region" description="Low complexity" evidence="8">
    <location>
        <begin position="34"/>
        <end position="46"/>
    </location>
</feature>
<keyword evidence="2" id="KW-0805">Transcription regulation</keyword>
<keyword evidence="3" id="KW-0238">DNA-binding</keyword>
<evidence type="ECO:0000256" key="8">
    <source>
        <dbReference type="SAM" id="MobiDB-lite"/>
    </source>
</evidence>